<keyword evidence="3" id="KW-1185">Reference proteome</keyword>
<reference evidence="2 3" key="1">
    <citation type="journal article" date="2020" name="ISME J.">
        <title>Uncovering the hidden diversity of litter-decomposition mechanisms in mushroom-forming fungi.</title>
        <authorList>
            <person name="Floudas D."/>
            <person name="Bentzer J."/>
            <person name="Ahren D."/>
            <person name="Johansson T."/>
            <person name="Persson P."/>
            <person name="Tunlid A."/>
        </authorList>
    </citation>
    <scope>NUCLEOTIDE SEQUENCE [LARGE SCALE GENOMIC DNA]</scope>
    <source>
        <strain evidence="2 3">CBS 661.87</strain>
    </source>
</reference>
<protein>
    <submittedName>
        <fullName evidence="2">Uncharacterized protein</fullName>
    </submittedName>
</protein>
<gene>
    <name evidence="2" type="ORF">D9615_009424</name>
</gene>
<evidence type="ECO:0000256" key="1">
    <source>
        <dbReference type="SAM" id="MobiDB-lite"/>
    </source>
</evidence>
<comment type="caution">
    <text evidence="2">The sequence shown here is derived from an EMBL/GenBank/DDBJ whole genome shotgun (WGS) entry which is preliminary data.</text>
</comment>
<organism evidence="2 3">
    <name type="scientific">Tricholomella constricta</name>
    <dbReference type="NCBI Taxonomy" id="117010"/>
    <lineage>
        <taxon>Eukaryota</taxon>
        <taxon>Fungi</taxon>
        <taxon>Dikarya</taxon>
        <taxon>Basidiomycota</taxon>
        <taxon>Agaricomycotina</taxon>
        <taxon>Agaricomycetes</taxon>
        <taxon>Agaricomycetidae</taxon>
        <taxon>Agaricales</taxon>
        <taxon>Tricholomatineae</taxon>
        <taxon>Lyophyllaceae</taxon>
        <taxon>Tricholomella</taxon>
    </lineage>
</organism>
<proteinExistence type="predicted"/>
<dbReference type="AlphaFoldDB" id="A0A8H5GYG3"/>
<evidence type="ECO:0000313" key="2">
    <source>
        <dbReference type="EMBL" id="KAF5373488.1"/>
    </source>
</evidence>
<dbReference type="Proteomes" id="UP000565441">
    <property type="component" value="Unassembled WGS sequence"/>
</dbReference>
<name>A0A8H5GYG3_9AGAR</name>
<sequence length="119" mass="13281">MNLSELLNPASEDSLYDSGTEQDIYEAVMDRRRAEDNREMNGGDVFDGDVDDLISETRPTRQEALTAASVLLSFVADVPDDYARKIEAVVAGFGRQTRLDIIRSAQPTNITHFFPSRDP</sequence>
<dbReference type="EMBL" id="JAACJP010000039">
    <property type="protein sequence ID" value="KAF5373488.1"/>
    <property type="molecule type" value="Genomic_DNA"/>
</dbReference>
<evidence type="ECO:0000313" key="3">
    <source>
        <dbReference type="Proteomes" id="UP000565441"/>
    </source>
</evidence>
<accession>A0A8H5GYG3</accession>
<dbReference type="OrthoDB" id="162969at2759"/>
<feature type="region of interest" description="Disordered" evidence="1">
    <location>
        <begin position="1"/>
        <end position="21"/>
    </location>
</feature>